<dbReference type="KEGG" id="blau:DQQ01_04935"/>
<accession>A0A2Z4U9B2</accession>
<reference evidence="2" key="1">
    <citation type="submission" date="2018-06" db="EMBL/GenBank/DDBJ databases">
        <title>Description of Blautia argi sp. nov., a new anaerobic isolated from dog feces.</title>
        <authorList>
            <person name="Chang Y.-H."/>
            <person name="Paek J."/>
            <person name="Shin Y."/>
        </authorList>
    </citation>
    <scope>NUCLEOTIDE SEQUENCE [LARGE SCALE GENOMIC DNA]</scope>
    <source>
        <strain evidence="2">KCTC 15426</strain>
    </source>
</reference>
<organism evidence="1 2">
    <name type="scientific">Blautia argi</name>
    <dbReference type="NCBI Taxonomy" id="1912897"/>
    <lineage>
        <taxon>Bacteria</taxon>
        <taxon>Bacillati</taxon>
        <taxon>Bacillota</taxon>
        <taxon>Clostridia</taxon>
        <taxon>Lachnospirales</taxon>
        <taxon>Lachnospiraceae</taxon>
        <taxon>Blautia</taxon>
    </lineage>
</organism>
<gene>
    <name evidence="1" type="ORF">DQQ01_04935</name>
</gene>
<dbReference type="EMBL" id="CP030280">
    <property type="protein sequence ID" value="AWY97603.1"/>
    <property type="molecule type" value="Genomic_DNA"/>
</dbReference>
<dbReference type="Proteomes" id="UP000250003">
    <property type="component" value="Chromosome"/>
</dbReference>
<dbReference type="OrthoDB" id="6194521at2"/>
<evidence type="ECO:0008006" key="3">
    <source>
        <dbReference type="Google" id="ProtNLM"/>
    </source>
</evidence>
<dbReference type="RefSeq" id="WP_111918899.1">
    <property type="nucleotide sequence ID" value="NZ_CP030280.1"/>
</dbReference>
<evidence type="ECO:0000313" key="2">
    <source>
        <dbReference type="Proteomes" id="UP000250003"/>
    </source>
</evidence>
<dbReference type="AlphaFoldDB" id="A0A2Z4U9B2"/>
<evidence type="ECO:0000313" key="1">
    <source>
        <dbReference type="EMBL" id="AWY97603.1"/>
    </source>
</evidence>
<proteinExistence type="predicted"/>
<protein>
    <recommendedName>
        <fullName evidence="3">XRE family transcriptional regulator</fullName>
    </recommendedName>
</protein>
<sequence>MQKVLEQYSGRQNQLFAASNITERMLYYIKANRNPSKESLTALVISLGMETEEIQQILKTAGYVLSKSLPMDMVVLYFLEHRSEMDREMSLVWQINEVLEELELPLLGTRLYGKGEIIWGKP</sequence>
<name>A0A2Z4U9B2_9FIRM</name>
<keyword evidence="2" id="KW-1185">Reference proteome</keyword>